<organism evidence="1 2">
    <name type="scientific">Romanomermis culicivorax</name>
    <name type="common">Nematode worm</name>
    <dbReference type="NCBI Taxonomy" id="13658"/>
    <lineage>
        <taxon>Eukaryota</taxon>
        <taxon>Metazoa</taxon>
        <taxon>Ecdysozoa</taxon>
        <taxon>Nematoda</taxon>
        <taxon>Enoplea</taxon>
        <taxon>Dorylaimia</taxon>
        <taxon>Mermithida</taxon>
        <taxon>Mermithoidea</taxon>
        <taxon>Mermithidae</taxon>
        <taxon>Romanomermis</taxon>
    </lineage>
</organism>
<proteinExistence type="predicted"/>
<dbReference type="Proteomes" id="UP000887565">
    <property type="component" value="Unplaced"/>
</dbReference>
<evidence type="ECO:0000313" key="2">
    <source>
        <dbReference type="WBParaSite" id="nRc.2.0.1.t40582-RA"/>
    </source>
</evidence>
<name>A0A915KNZ9_ROMCU</name>
<reference evidence="2" key="1">
    <citation type="submission" date="2022-11" db="UniProtKB">
        <authorList>
            <consortium name="WormBaseParasite"/>
        </authorList>
    </citation>
    <scope>IDENTIFICATION</scope>
</reference>
<dbReference type="AlphaFoldDB" id="A0A915KNZ9"/>
<dbReference type="WBParaSite" id="nRc.2.0.1.t40582-RA">
    <property type="protein sequence ID" value="nRc.2.0.1.t40582-RA"/>
    <property type="gene ID" value="nRc.2.0.1.g40582"/>
</dbReference>
<evidence type="ECO:0000313" key="1">
    <source>
        <dbReference type="Proteomes" id="UP000887565"/>
    </source>
</evidence>
<protein>
    <submittedName>
        <fullName evidence="2">Uncharacterized protein</fullName>
    </submittedName>
</protein>
<accession>A0A915KNZ9</accession>
<sequence length="185" mass="20765">MSSVPGPGFTMTLRVLQDFLGVNFTSFTGDTGDELQPTGEDLQATSAFISGLAMNILKNHDTIFKEIKMGGTFLKLANQGVPPPLYILYTGTLQSEEVLGYEEFDRCSHFTQQLILSKLSMTHRLRESTLNNRMSGDFAHIAGAKFPDLSSNTIFFDQRFLKKFCLICAAICLTKTEKRFPLKFW</sequence>
<keyword evidence="1" id="KW-1185">Reference proteome</keyword>